<keyword evidence="4" id="KW-1185">Reference proteome</keyword>
<evidence type="ECO:0000256" key="2">
    <source>
        <dbReference type="SAM" id="Phobius"/>
    </source>
</evidence>
<dbReference type="RefSeq" id="WP_344415005.1">
    <property type="nucleotide sequence ID" value="NZ_BAAAQK010000005.1"/>
</dbReference>
<reference evidence="3 4" key="1">
    <citation type="journal article" date="2019" name="Int. J. Syst. Evol. Microbiol.">
        <title>The Global Catalogue of Microorganisms (GCM) 10K type strain sequencing project: providing services to taxonomists for standard genome sequencing and annotation.</title>
        <authorList>
            <consortium name="The Broad Institute Genomics Platform"/>
            <consortium name="The Broad Institute Genome Sequencing Center for Infectious Disease"/>
            <person name="Wu L."/>
            <person name="Ma J."/>
        </authorList>
    </citation>
    <scope>NUCLEOTIDE SEQUENCE [LARGE SCALE GENOMIC DNA]</scope>
    <source>
        <strain evidence="3 4">JCM 16009</strain>
    </source>
</reference>
<proteinExistence type="predicted"/>
<protein>
    <submittedName>
        <fullName evidence="3">Uncharacterized protein</fullName>
    </submittedName>
</protein>
<evidence type="ECO:0000256" key="1">
    <source>
        <dbReference type="SAM" id="MobiDB-lite"/>
    </source>
</evidence>
<dbReference type="EMBL" id="BAAAQK010000005">
    <property type="protein sequence ID" value="GAA1841485.1"/>
    <property type="molecule type" value="Genomic_DNA"/>
</dbReference>
<comment type="caution">
    <text evidence="3">The sequence shown here is derived from an EMBL/GenBank/DDBJ whole genome shotgun (WGS) entry which is preliminary data.</text>
</comment>
<feature type="region of interest" description="Disordered" evidence="1">
    <location>
        <begin position="145"/>
        <end position="179"/>
    </location>
</feature>
<keyword evidence="2" id="KW-1133">Transmembrane helix</keyword>
<accession>A0ABN2MWJ7</accession>
<evidence type="ECO:0000313" key="3">
    <source>
        <dbReference type="EMBL" id="GAA1841485.1"/>
    </source>
</evidence>
<name>A0ABN2MWJ7_9PSEU</name>
<feature type="transmembrane region" description="Helical" evidence="2">
    <location>
        <begin position="108"/>
        <end position="129"/>
    </location>
</feature>
<feature type="compositionally biased region" description="Low complexity" evidence="1">
    <location>
        <begin position="52"/>
        <end position="81"/>
    </location>
</feature>
<keyword evidence="2" id="KW-0472">Membrane</keyword>
<organism evidence="3 4">
    <name type="scientific">Pseudonocardia ailaonensis</name>
    <dbReference type="NCBI Taxonomy" id="367279"/>
    <lineage>
        <taxon>Bacteria</taxon>
        <taxon>Bacillati</taxon>
        <taxon>Actinomycetota</taxon>
        <taxon>Actinomycetes</taxon>
        <taxon>Pseudonocardiales</taxon>
        <taxon>Pseudonocardiaceae</taxon>
        <taxon>Pseudonocardia</taxon>
    </lineage>
</organism>
<sequence>MTTQQDDIEPVTEIFPVVPTQRAAEPAAAWSRQGTWSPSVPVAAPLFDAAPGTGAARPAADARSGARPAVAAAGRAGAGSAQPWPSTMQGRHAGSAEQGNAGKKRRRWPLVAAGVAVGFLIGFLVGHAGSGSTTTAATTAAPAASTPAGAAAGPAEPAQAAAPAARAAAPAGPATEASDGTYEVGVDLAAGRYKTAGPPADSIMKMCYWERDKNDSGQFDAIIANEIVQGPGSVTVKQGEFAKLSGGCTWTKV</sequence>
<gene>
    <name evidence="3" type="ORF">GCM10009836_21080</name>
</gene>
<evidence type="ECO:0000313" key="4">
    <source>
        <dbReference type="Proteomes" id="UP001500449"/>
    </source>
</evidence>
<keyword evidence="2" id="KW-0812">Transmembrane</keyword>
<feature type="compositionally biased region" description="Low complexity" evidence="1">
    <location>
        <begin position="145"/>
        <end position="178"/>
    </location>
</feature>
<dbReference type="Proteomes" id="UP001500449">
    <property type="component" value="Unassembled WGS sequence"/>
</dbReference>
<feature type="region of interest" description="Disordered" evidence="1">
    <location>
        <begin position="52"/>
        <end position="105"/>
    </location>
</feature>